<dbReference type="HOGENOM" id="CLU_1452210_0_0_3"/>
<reference evidence="2" key="1">
    <citation type="journal article" date="2011" name="MBio">
        <title>Novel metabolic attributes of the genus Cyanothece, comprising a group of unicellular nitrogen-fixing Cyanobacteria.</title>
        <authorList>
            <person name="Bandyopadhyay A."/>
            <person name="Elvitigala T."/>
            <person name="Welsh E."/>
            <person name="Stockel J."/>
            <person name="Liberton M."/>
            <person name="Min H."/>
            <person name="Sherman L.A."/>
            <person name="Pakrasi H.B."/>
        </authorList>
    </citation>
    <scope>NUCLEOTIDE SEQUENCE [LARGE SCALE GENOMIC DNA]</scope>
    <source>
        <strain evidence="2">PCC 7822</strain>
    </source>
</reference>
<dbReference type="RefSeq" id="WP_013324498.1">
    <property type="nucleotide sequence ID" value="NC_014501.1"/>
</dbReference>
<keyword evidence="2" id="KW-1185">Reference proteome</keyword>
<evidence type="ECO:0000313" key="2">
    <source>
        <dbReference type="Proteomes" id="UP000008206"/>
    </source>
</evidence>
<name>E0UCY6_GLOV7</name>
<dbReference type="KEGG" id="cyj:Cyan7822_4541"/>
<dbReference type="EMBL" id="CP002198">
    <property type="protein sequence ID" value="ADN16451.1"/>
    <property type="molecule type" value="Genomic_DNA"/>
</dbReference>
<gene>
    <name evidence="1" type="ordered locus">Cyan7822_4541</name>
</gene>
<dbReference type="AlphaFoldDB" id="E0UCY6"/>
<accession>E0UCY6</accession>
<dbReference type="eggNOG" id="ENOG5031YU5">
    <property type="taxonomic scope" value="Bacteria"/>
</dbReference>
<sequence>MTKLTIGLGAVILGIGLWGCSNVSNQMTPPMTQVTVQICGEQLVRNKIEEDCLSNTGVYWGEVTEKDIKLVGMARENKEELDYYFVVVSAAGCVADWAAPRAKATEIVAINSMYSGKFSGQTPKIKKINLVQVKDEKRKLLVEETKEKLAFATLMGSQSTYTQQTCQNFKQFQHALKLKGYEETVY</sequence>
<evidence type="ECO:0000313" key="1">
    <source>
        <dbReference type="EMBL" id="ADN16451.1"/>
    </source>
</evidence>
<dbReference type="Proteomes" id="UP000008206">
    <property type="component" value="Chromosome"/>
</dbReference>
<proteinExistence type="predicted"/>
<protein>
    <submittedName>
        <fullName evidence="1">Uncharacterized protein</fullName>
    </submittedName>
</protein>
<organism evidence="1 2">
    <name type="scientific">Gloeothece verrucosa (strain PCC 7822)</name>
    <name type="common">Cyanothece sp. (strain PCC 7822)</name>
    <dbReference type="NCBI Taxonomy" id="497965"/>
    <lineage>
        <taxon>Bacteria</taxon>
        <taxon>Bacillati</taxon>
        <taxon>Cyanobacteriota</taxon>
        <taxon>Cyanophyceae</taxon>
        <taxon>Oscillatoriophycideae</taxon>
        <taxon>Chroococcales</taxon>
        <taxon>Aphanothecaceae</taxon>
        <taxon>Gloeothece</taxon>
        <taxon>Gloeothece verrucosa</taxon>
    </lineage>
</organism>
<dbReference type="OrthoDB" id="9836453at2"/>